<reference evidence="3" key="1">
    <citation type="submission" date="2016-10" db="EMBL/GenBank/DDBJ databases">
        <authorList>
            <person name="Varghese N."/>
            <person name="Submissions S."/>
        </authorList>
    </citation>
    <scope>NUCLEOTIDE SEQUENCE [LARGE SCALE GENOMIC DNA]</scope>
    <source>
        <strain evidence="3">DSM 22427</strain>
    </source>
</reference>
<proteinExistence type="predicted"/>
<evidence type="ECO:0000313" key="3">
    <source>
        <dbReference type="Proteomes" id="UP000199199"/>
    </source>
</evidence>
<evidence type="ECO:0000313" key="2">
    <source>
        <dbReference type="EMBL" id="SFS39862.1"/>
    </source>
</evidence>
<dbReference type="Gene3D" id="3.20.20.370">
    <property type="entry name" value="Glycoside hydrolase/deacetylase"/>
    <property type="match status" value="1"/>
</dbReference>
<dbReference type="RefSeq" id="WP_092901277.1">
    <property type="nucleotide sequence ID" value="NZ_FOZS01000001.1"/>
</dbReference>
<keyword evidence="3" id="KW-1185">Reference proteome</keyword>
<dbReference type="EMBL" id="FOZS01000001">
    <property type="protein sequence ID" value="SFS39862.1"/>
    <property type="molecule type" value="Genomic_DNA"/>
</dbReference>
<dbReference type="GO" id="GO:0005975">
    <property type="term" value="P:carbohydrate metabolic process"/>
    <property type="evidence" value="ECO:0007669"/>
    <property type="project" value="InterPro"/>
</dbReference>
<feature type="region of interest" description="Disordered" evidence="1">
    <location>
        <begin position="35"/>
        <end position="87"/>
    </location>
</feature>
<dbReference type="CDD" id="cd10970">
    <property type="entry name" value="CE4_DAC_u1_6s"/>
    <property type="match status" value="1"/>
</dbReference>
<accession>A0A1I6PI17</accession>
<protein>
    <recommendedName>
        <fullName evidence="4">Polysaccharide deacetylase</fullName>
    </recommendedName>
</protein>
<dbReference type="OrthoDB" id="248140at2157"/>
<evidence type="ECO:0008006" key="4">
    <source>
        <dbReference type="Google" id="ProtNLM"/>
    </source>
</evidence>
<dbReference type="SUPFAM" id="SSF88713">
    <property type="entry name" value="Glycoside hydrolase/deacetylase"/>
    <property type="match status" value="1"/>
</dbReference>
<feature type="compositionally biased region" description="Gly residues" evidence="1">
    <location>
        <begin position="37"/>
        <end position="49"/>
    </location>
</feature>
<evidence type="ECO:0000256" key="1">
    <source>
        <dbReference type="SAM" id="MobiDB-lite"/>
    </source>
</evidence>
<organism evidence="2 3">
    <name type="scientific">Halostagnicola kamekurae</name>
    <dbReference type="NCBI Taxonomy" id="619731"/>
    <lineage>
        <taxon>Archaea</taxon>
        <taxon>Methanobacteriati</taxon>
        <taxon>Methanobacteriota</taxon>
        <taxon>Stenosarchaea group</taxon>
        <taxon>Halobacteria</taxon>
        <taxon>Halobacteriales</taxon>
        <taxon>Natrialbaceae</taxon>
        <taxon>Halostagnicola</taxon>
    </lineage>
</organism>
<name>A0A1I6PI17_9EURY</name>
<feature type="region of interest" description="Disordered" evidence="1">
    <location>
        <begin position="420"/>
        <end position="454"/>
    </location>
</feature>
<dbReference type="Proteomes" id="UP000199199">
    <property type="component" value="Unassembled WGS sequence"/>
</dbReference>
<dbReference type="InterPro" id="IPR011330">
    <property type="entry name" value="Glyco_hydro/deAcase_b/a-brl"/>
</dbReference>
<sequence>MDTDSSRRRLLAAVGVGSASLAGCLDFLSDGGDGDGDGNGGGDGNGSGGDSAAWPASNSGELISDFGEDDDWIPRHGEIEPAPDEAVTGDQALVIQSDKATASTGLAIPEGVNLEDWDASMAVKVDSANDIRLEVLASGRENHLTSIRQIPEAYEGWLRVDFGYIMKNGEPDLSNVTQLNIVAKGPEGGPTRVVVDDLRRTEAAVDSGKAILAFYDGHPSHFDIAADMLEERGWAGAVPVDPARIGESGRMNVNQLQQLSERGWDVCSYPESGGPLPDQSAERQRERIEQSISVLESYEFSDGARHFFVPDDNMDATTHEIVRENHESGFLFGASPNSTSPTGPHMTSLIWGPDLHGGVRRAINLSDQYNQLTVLRIPAIVEDEADSNANNMLLENFEHLLNHLEHRGVDVVTPSDMVDGTMATDSESESGADDGGPILEAGNSHTFSGSGNAQTEEFELAGSGVECYFSHEGSGDFTVEGTAIEGDLAHELVVDTTGSGSGKSFTFADEGTYRLEVEADGEWSIELDQPEVTSSDLTSLPVEQSGTGSSFVGPFESEDDISLVVTHEGNGTFLVDGFDSSGSREQVVNKTGQFEGSRSYAVGDATWFNVEATGDWELVIE</sequence>
<feature type="compositionally biased region" description="Polar residues" evidence="1">
    <location>
        <begin position="443"/>
        <end position="454"/>
    </location>
</feature>
<dbReference type="PROSITE" id="PS51257">
    <property type="entry name" value="PROKAR_LIPOPROTEIN"/>
    <property type="match status" value="1"/>
</dbReference>
<gene>
    <name evidence="2" type="ORF">SAMN04488556_0573</name>
</gene>
<dbReference type="AlphaFoldDB" id="A0A1I6PI17"/>